<dbReference type="Gene3D" id="3.30.565.10">
    <property type="entry name" value="Histidine kinase-like ATPase, C-terminal domain"/>
    <property type="match status" value="1"/>
</dbReference>
<dbReference type="GO" id="GO:0005524">
    <property type="term" value="F:ATP binding"/>
    <property type="evidence" value="ECO:0007669"/>
    <property type="project" value="UniProtKB-KW"/>
</dbReference>
<dbReference type="InterPro" id="IPR005467">
    <property type="entry name" value="His_kinase_dom"/>
</dbReference>
<evidence type="ECO:0000256" key="7">
    <source>
        <dbReference type="ARBA" id="ARBA00022840"/>
    </source>
</evidence>
<evidence type="ECO:0000259" key="10">
    <source>
        <dbReference type="PROSITE" id="PS50109"/>
    </source>
</evidence>
<dbReference type="SMART" id="SM00387">
    <property type="entry name" value="HATPase_c"/>
    <property type="match status" value="1"/>
</dbReference>
<organism evidence="13 14">
    <name type="scientific">Sandaracinus amylolyticus</name>
    <dbReference type="NCBI Taxonomy" id="927083"/>
    <lineage>
        <taxon>Bacteria</taxon>
        <taxon>Pseudomonadati</taxon>
        <taxon>Myxococcota</taxon>
        <taxon>Polyangia</taxon>
        <taxon>Polyangiales</taxon>
        <taxon>Sandaracinaceae</taxon>
        <taxon>Sandaracinus</taxon>
    </lineage>
</organism>
<dbReference type="SUPFAM" id="SSF55874">
    <property type="entry name" value="ATPase domain of HSP90 chaperone/DNA topoisomerase II/histidine kinase"/>
    <property type="match status" value="1"/>
</dbReference>
<dbReference type="CDD" id="cd00082">
    <property type="entry name" value="HisKA"/>
    <property type="match status" value="1"/>
</dbReference>
<dbReference type="CDD" id="cd00130">
    <property type="entry name" value="PAS"/>
    <property type="match status" value="1"/>
</dbReference>
<dbReference type="Gene3D" id="3.30.450.20">
    <property type="entry name" value="PAS domain"/>
    <property type="match status" value="1"/>
</dbReference>
<keyword evidence="7" id="KW-0067">ATP-binding</keyword>
<dbReference type="Pfam" id="PF08448">
    <property type="entry name" value="PAS_4"/>
    <property type="match status" value="1"/>
</dbReference>
<evidence type="ECO:0000256" key="8">
    <source>
        <dbReference type="ARBA" id="ARBA00023012"/>
    </source>
</evidence>
<dbReference type="InterPro" id="IPR036890">
    <property type="entry name" value="HATPase_C_sf"/>
</dbReference>
<dbReference type="InterPro" id="IPR000014">
    <property type="entry name" value="PAS"/>
</dbReference>
<feature type="region of interest" description="Disordered" evidence="9">
    <location>
        <begin position="1"/>
        <end position="34"/>
    </location>
</feature>
<dbReference type="InterPro" id="IPR000700">
    <property type="entry name" value="PAS-assoc_C"/>
</dbReference>
<dbReference type="SUPFAM" id="SSF55785">
    <property type="entry name" value="PYP-like sensor domain (PAS domain)"/>
    <property type="match status" value="1"/>
</dbReference>
<dbReference type="InterPro" id="IPR036097">
    <property type="entry name" value="HisK_dim/P_sf"/>
</dbReference>
<evidence type="ECO:0000256" key="6">
    <source>
        <dbReference type="ARBA" id="ARBA00022777"/>
    </source>
</evidence>
<evidence type="ECO:0000256" key="2">
    <source>
        <dbReference type="ARBA" id="ARBA00012438"/>
    </source>
</evidence>
<accession>A0A0F6W9U8</accession>
<keyword evidence="6 13" id="KW-0418">Kinase</keyword>
<keyword evidence="5" id="KW-0547">Nucleotide-binding</keyword>
<dbReference type="GO" id="GO:0000155">
    <property type="term" value="F:phosphorelay sensor kinase activity"/>
    <property type="evidence" value="ECO:0007669"/>
    <property type="project" value="InterPro"/>
</dbReference>
<dbReference type="Gene3D" id="1.10.287.130">
    <property type="match status" value="1"/>
</dbReference>
<dbReference type="SMART" id="SM00388">
    <property type="entry name" value="HisKA"/>
    <property type="match status" value="1"/>
</dbReference>
<dbReference type="InterPro" id="IPR003594">
    <property type="entry name" value="HATPase_dom"/>
</dbReference>
<evidence type="ECO:0000259" key="11">
    <source>
        <dbReference type="PROSITE" id="PS50112"/>
    </source>
</evidence>
<dbReference type="PANTHER" id="PTHR43065">
    <property type="entry name" value="SENSOR HISTIDINE KINASE"/>
    <property type="match status" value="1"/>
</dbReference>
<dbReference type="STRING" id="927083.DB32_008189"/>
<dbReference type="PRINTS" id="PR00344">
    <property type="entry name" value="BCTRLSENSOR"/>
</dbReference>
<sequence length="602" mass="65626">MMSRRADPHLDPDAEPGSTTRSVTKGSEPITAEVPIDRISGIEQRVIEAGAWTLEEGSGEHRALPTEGRRTLDPPAPERVPSMMLRLSREIGIDRQDDEIVHAFVEAMRDLFPERRFVLRLVGAEGDGVSLFYASGRLSHAGRDPLLLERGAASRHALGDSALARVGVTLSDRYVPFFEAGATGFDVPLADGERVLGILSVEYPAGISVPAWDAPILVPLALELGSKLRSARLLRESSYLRDYLAQVIEHANAPIVVLRRDRGIENVNLATLRVTGGAREGWMGRDFLDFLPPSEHGRATTALEAALRGRPSTDVELRLPRASGGFARVAFNTASITAPDGEIAGVVAIGRDLTEVRDLEEQIIQAEKLATLGQLAAGVVHELNNPLTSISVYAEYLLTKGRRGGAEAGDLEKLSRITEAAARMLRFTRDLVTYARPSSEEPASVSMVDEIDQALVFCEHVITEGNVEIQRDYAAELPTLWAVRGQLHQVFINLVTNACHAIAEHRGAAGGRIVVRVAAEEDETLRVEVEDDGPGIAHEHVEHVFEPFFSTKGEGKGTGLGLSIVRNIVQQHGGTIEVSSRHREERSGTTFRLRFPRRATSR</sequence>
<feature type="region of interest" description="Disordered" evidence="9">
    <location>
        <begin position="58"/>
        <end position="79"/>
    </location>
</feature>
<feature type="domain" description="PAC" evidence="12">
    <location>
        <begin position="313"/>
        <end position="365"/>
    </location>
</feature>
<dbReference type="SUPFAM" id="SSF47384">
    <property type="entry name" value="Homodimeric domain of signal transducing histidine kinase"/>
    <property type="match status" value="1"/>
</dbReference>
<dbReference type="Proteomes" id="UP000034883">
    <property type="component" value="Chromosome"/>
</dbReference>
<dbReference type="EC" id="2.7.13.3" evidence="2"/>
<feature type="domain" description="Histidine kinase" evidence="10">
    <location>
        <begin position="378"/>
        <end position="599"/>
    </location>
</feature>
<dbReference type="PROSITE" id="PS50109">
    <property type="entry name" value="HIS_KIN"/>
    <property type="match status" value="1"/>
</dbReference>
<dbReference type="AlphaFoldDB" id="A0A0F6W9U8"/>
<dbReference type="PROSITE" id="PS50113">
    <property type="entry name" value="PAC"/>
    <property type="match status" value="1"/>
</dbReference>
<evidence type="ECO:0000256" key="3">
    <source>
        <dbReference type="ARBA" id="ARBA00022553"/>
    </source>
</evidence>
<dbReference type="PANTHER" id="PTHR43065:SF10">
    <property type="entry name" value="PEROXIDE STRESS-ACTIVATED HISTIDINE KINASE MAK3"/>
    <property type="match status" value="1"/>
</dbReference>
<feature type="compositionally biased region" description="Basic and acidic residues" evidence="9">
    <location>
        <begin position="58"/>
        <end position="72"/>
    </location>
</feature>
<dbReference type="NCBIfam" id="TIGR00229">
    <property type="entry name" value="sensory_box"/>
    <property type="match status" value="1"/>
</dbReference>
<dbReference type="InterPro" id="IPR003661">
    <property type="entry name" value="HisK_dim/P_dom"/>
</dbReference>
<evidence type="ECO:0000256" key="1">
    <source>
        <dbReference type="ARBA" id="ARBA00000085"/>
    </source>
</evidence>
<dbReference type="KEGG" id="samy:DB32_008189"/>
<evidence type="ECO:0000313" key="14">
    <source>
        <dbReference type="Proteomes" id="UP000034883"/>
    </source>
</evidence>
<dbReference type="InterPro" id="IPR013656">
    <property type="entry name" value="PAS_4"/>
</dbReference>
<dbReference type="Pfam" id="PF00512">
    <property type="entry name" value="HisKA"/>
    <property type="match status" value="1"/>
</dbReference>
<feature type="domain" description="PAS" evidence="11">
    <location>
        <begin position="240"/>
        <end position="310"/>
    </location>
</feature>
<keyword evidence="3" id="KW-0597">Phosphoprotein</keyword>
<dbReference type="Pfam" id="PF02518">
    <property type="entry name" value="HATPase_c"/>
    <property type="match status" value="1"/>
</dbReference>
<keyword evidence="4" id="KW-0808">Transferase</keyword>
<dbReference type="SUPFAM" id="SSF55781">
    <property type="entry name" value="GAF domain-like"/>
    <property type="match status" value="1"/>
</dbReference>
<evidence type="ECO:0000256" key="5">
    <source>
        <dbReference type="ARBA" id="ARBA00022741"/>
    </source>
</evidence>
<keyword evidence="8" id="KW-0902">Two-component regulatory system</keyword>
<reference evidence="13 14" key="1">
    <citation type="submission" date="2015-03" db="EMBL/GenBank/DDBJ databases">
        <title>Genome assembly of Sandaracinus amylolyticus DSM 53668.</title>
        <authorList>
            <person name="Sharma G."/>
            <person name="Subramanian S."/>
        </authorList>
    </citation>
    <scope>NUCLEOTIDE SEQUENCE [LARGE SCALE GENOMIC DNA]</scope>
    <source>
        <strain evidence="13 14">DSM 53668</strain>
    </source>
</reference>
<proteinExistence type="predicted"/>
<evidence type="ECO:0000259" key="12">
    <source>
        <dbReference type="PROSITE" id="PS50113"/>
    </source>
</evidence>
<dbReference type="PROSITE" id="PS50112">
    <property type="entry name" value="PAS"/>
    <property type="match status" value="1"/>
</dbReference>
<dbReference type="InterPro" id="IPR035965">
    <property type="entry name" value="PAS-like_dom_sf"/>
</dbReference>
<name>A0A0F6W9U8_9BACT</name>
<dbReference type="InterPro" id="IPR004358">
    <property type="entry name" value="Sig_transdc_His_kin-like_C"/>
</dbReference>
<feature type="compositionally biased region" description="Basic and acidic residues" evidence="9">
    <location>
        <begin position="1"/>
        <end position="12"/>
    </location>
</feature>
<evidence type="ECO:0000256" key="9">
    <source>
        <dbReference type="SAM" id="MobiDB-lite"/>
    </source>
</evidence>
<protein>
    <recommendedName>
        <fullName evidence="2">histidine kinase</fullName>
        <ecNumber evidence="2">2.7.13.3</ecNumber>
    </recommendedName>
</protein>
<dbReference type="SMART" id="SM00091">
    <property type="entry name" value="PAS"/>
    <property type="match status" value="1"/>
</dbReference>
<keyword evidence="14" id="KW-1185">Reference proteome</keyword>
<evidence type="ECO:0000256" key="4">
    <source>
        <dbReference type="ARBA" id="ARBA00022679"/>
    </source>
</evidence>
<gene>
    <name evidence="13" type="ORF">DB32_008189</name>
</gene>
<dbReference type="EMBL" id="CP011125">
    <property type="protein sequence ID" value="AKF11040.1"/>
    <property type="molecule type" value="Genomic_DNA"/>
</dbReference>
<comment type="catalytic activity">
    <reaction evidence="1">
        <text>ATP + protein L-histidine = ADP + protein N-phospho-L-histidine.</text>
        <dbReference type="EC" id="2.7.13.3"/>
    </reaction>
</comment>
<evidence type="ECO:0000313" key="13">
    <source>
        <dbReference type="EMBL" id="AKF11040.1"/>
    </source>
</evidence>